<evidence type="ECO:0000313" key="1">
    <source>
        <dbReference type="EMBL" id="KKZ65286.1"/>
    </source>
</evidence>
<reference evidence="2" key="1">
    <citation type="journal article" date="2015" name="PLoS Genet.">
        <title>The dynamic genome and transcriptome of the human fungal pathogen Blastomyces and close relative Emmonsia.</title>
        <authorList>
            <person name="Munoz J.F."/>
            <person name="Gauthier G.M."/>
            <person name="Desjardins C.A."/>
            <person name="Gallo J.E."/>
            <person name="Holder J."/>
            <person name="Sullivan T.D."/>
            <person name="Marty A.J."/>
            <person name="Carmen J.C."/>
            <person name="Chen Z."/>
            <person name="Ding L."/>
            <person name="Gujja S."/>
            <person name="Magrini V."/>
            <person name="Misas E."/>
            <person name="Mitreva M."/>
            <person name="Priest M."/>
            <person name="Saif S."/>
            <person name="Whiston E.A."/>
            <person name="Young S."/>
            <person name="Zeng Q."/>
            <person name="Goldman W.E."/>
            <person name="Mardis E.R."/>
            <person name="Taylor J.W."/>
            <person name="McEwen J.G."/>
            <person name="Clay O.K."/>
            <person name="Klein B.S."/>
            <person name="Cuomo C.A."/>
        </authorList>
    </citation>
    <scope>NUCLEOTIDE SEQUENCE [LARGE SCALE GENOMIC DNA]</scope>
    <source>
        <strain evidence="2">UAMH 3008</strain>
    </source>
</reference>
<sequence length="169" mass="18068">MAAVILTQPSPSVESSLKGPVNADNSIAKNAELPSDQAGNLHQLFSLFITVRSCTPVDPPPGSWTDLAETLTAKLSGETLALLALLCVRAVDVRKGKTLNLGCPVNQEAALLQVPCENCARGEAPFTTCVSLIEHCRQACASCHYSSMGSRCTYHISKFMRLTIKSVYS</sequence>
<proteinExistence type="predicted"/>
<comment type="caution">
    <text evidence="1">The sequence shown here is derived from an EMBL/GenBank/DDBJ whole genome shotgun (WGS) entry which is preliminary data.</text>
</comment>
<evidence type="ECO:0000313" key="2">
    <source>
        <dbReference type="Proteomes" id="UP000034164"/>
    </source>
</evidence>
<gene>
    <name evidence="1" type="ORF">EMCG_08863</name>
</gene>
<organism evidence="1 2">
    <name type="scientific">[Emmonsia] crescens</name>
    <dbReference type="NCBI Taxonomy" id="73230"/>
    <lineage>
        <taxon>Eukaryota</taxon>
        <taxon>Fungi</taxon>
        <taxon>Dikarya</taxon>
        <taxon>Ascomycota</taxon>
        <taxon>Pezizomycotina</taxon>
        <taxon>Eurotiomycetes</taxon>
        <taxon>Eurotiomycetidae</taxon>
        <taxon>Onygenales</taxon>
        <taxon>Ajellomycetaceae</taxon>
        <taxon>Emergomyces</taxon>
    </lineage>
</organism>
<dbReference type="AlphaFoldDB" id="A0A0G2JA84"/>
<dbReference type="InterPro" id="IPR022190">
    <property type="entry name" value="DUF3716"/>
</dbReference>
<protein>
    <submittedName>
        <fullName evidence="1">Uncharacterized protein</fullName>
    </submittedName>
</protein>
<accession>A0A0G2JA84</accession>
<dbReference type="Proteomes" id="UP000034164">
    <property type="component" value="Unassembled WGS sequence"/>
</dbReference>
<dbReference type="VEuPathDB" id="FungiDB:EMCG_08863"/>
<name>A0A0G2JA84_9EURO</name>
<dbReference type="OrthoDB" id="4174112at2759"/>
<dbReference type="EMBL" id="LCZI01000677">
    <property type="protein sequence ID" value="KKZ65286.1"/>
    <property type="molecule type" value="Genomic_DNA"/>
</dbReference>
<dbReference type="Pfam" id="PF12511">
    <property type="entry name" value="DUF3716"/>
    <property type="match status" value="1"/>
</dbReference>